<sequence length="473" mass="52185">MASSSYSSEGNSKSQQYFDDNCDSSKWPSISPDRAELLVEEKCDADDNEPTPELIFSKHELIGLKSCLKSSGGGLQPAVKRVRFDIIDVSSRRWISSLIPLLKLMSDYRRNLLNPHPFCSSVSVVPTQKFVCVEAELGEDMASFLNSMKPATPSTSKELLGVAITGANGVKKKRPITRTSAVSQRPLNGTSDVSANNKQTLPPTSSARSVSSKEPPKTKFPVREENRDAQGTIKEAEVQSSKPSAKGQSEQCSITYRLDYLHVRKLVYLFEFALYIRSTMVGKFRPLFLLCSLVCIVASIRRDGSENELEECDVSIAVQVVVLFDITPVNATQSFSNQQIRLTRTLRHLDVVLAGRNKSYAVIAFHRVPVIETQKRRRVDESSPAKALDAAAEHVAKYGFEGAKTLVLLVHDGHNTDLIAETLEATAKLVEMKADVFVITGSDHPNIPALVATPKKEEKCSPSKRRVFSSSKH</sequence>
<dbReference type="WBParaSite" id="jg15784.3">
    <property type="protein sequence ID" value="jg15784.3"/>
    <property type="gene ID" value="jg15784"/>
</dbReference>
<feature type="region of interest" description="Disordered" evidence="1">
    <location>
        <begin position="454"/>
        <end position="473"/>
    </location>
</feature>
<evidence type="ECO:0000313" key="3">
    <source>
        <dbReference type="WBParaSite" id="jg15784.3"/>
    </source>
</evidence>
<organism evidence="2 3">
    <name type="scientific">Ditylenchus dipsaci</name>
    <dbReference type="NCBI Taxonomy" id="166011"/>
    <lineage>
        <taxon>Eukaryota</taxon>
        <taxon>Metazoa</taxon>
        <taxon>Ecdysozoa</taxon>
        <taxon>Nematoda</taxon>
        <taxon>Chromadorea</taxon>
        <taxon>Rhabditida</taxon>
        <taxon>Tylenchina</taxon>
        <taxon>Tylenchomorpha</taxon>
        <taxon>Sphaerularioidea</taxon>
        <taxon>Anguinidae</taxon>
        <taxon>Anguininae</taxon>
        <taxon>Ditylenchus</taxon>
    </lineage>
</organism>
<name>A0A915D627_9BILA</name>
<keyword evidence="2" id="KW-1185">Reference proteome</keyword>
<reference evidence="3" key="1">
    <citation type="submission" date="2022-11" db="UniProtKB">
        <authorList>
            <consortium name="WormBaseParasite"/>
        </authorList>
    </citation>
    <scope>IDENTIFICATION</scope>
</reference>
<feature type="region of interest" description="Disordered" evidence="1">
    <location>
        <begin position="1"/>
        <end position="25"/>
    </location>
</feature>
<proteinExistence type="predicted"/>
<accession>A0A915D627</accession>
<feature type="compositionally biased region" description="Low complexity" evidence="1">
    <location>
        <begin position="1"/>
        <end position="14"/>
    </location>
</feature>
<dbReference type="Proteomes" id="UP000887574">
    <property type="component" value="Unplaced"/>
</dbReference>
<feature type="region of interest" description="Disordered" evidence="1">
    <location>
        <begin position="174"/>
        <end position="246"/>
    </location>
</feature>
<feature type="compositionally biased region" description="Basic residues" evidence="1">
    <location>
        <begin position="462"/>
        <end position="473"/>
    </location>
</feature>
<evidence type="ECO:0000313" key="2">
    <source>
        <dbReference type="Proteomes" id="UP000887574"/>
    </source>
</evidence>
<feature type="compositionally biased region" description="Basic and acidic residues" evidence="1">
    <location>
        <begin position="214"/>
        <end position="228"/>
    </location>
</feature>
<dbReference type="InterPro" id="IPR036465">
    <property type="entry name" value="vWFA_dom_sf"/>
</dbReference>
<protein>
    <submittedName>
        <fullName evidence="3">VWFA domain-containing protein</fullName>
    </submittedName>
</protein>
<evidence type="ECO:0000256" key="1">
    <source>
        <dbReference type="SAM" id="MobiDB-lite"/>
    </source>
</evidence>
<dbReference type="AlphaFoldDB" id="A0A915D627"/>
<feature type="compositionally biased region" description="Polar residues" evidence="1">
    <location>
        <begin position="177"/>
        <end position="212"/>
    </location>
</feature>
<dbReference type="SUPFAM" id="SSF53300">
    <property type="entry name" value="vWA-like"/>
    <property type="match status" value="1"/>
</dbReference>